<keyword evidence="5" id="KW-1185">Reference proteome</keyword>
<feature type="domain" description="WxL" evidence="3">
    <location>
        <begin position="32"/>
        <end position="269"/>
    </location>
</feature>
<feature type="compositionally biased region" description="Polar residues" evidence="1">
    <location>
        <begin position="34"/>
        <end position="49"/>
    </location>
</feature>
<comment type="caution">
    <text evidence="4">The sequence shown here is derived from an EMBL/GenBank/DDBJ whole genome shotgun (WGS) entry which is preliminary data.</text>
</comment>
<name>A0A430A790_9ENTE</name>
<feature type="signal peptide" evidence="2">
    <location>
        <begin position="1"/>
        <end position="23"/>
    </location>
</feature>
<protein>
    <recommendedName>
        <fullName evidence="3">WxL domain-containing protein</fullName>
    </recommendedName>
</protein>
<sequence length="274" mass="29763">MKKFVQFATVMTLLSTASITAFADVSNGEKGGEKTSNGLVEFFPSSSITDPKDPEDPNGKPDPENPETPWDPKDPENKPEPGTKGPLSIDFASNLNFGENKITNEDETYFARAQNFYDKDGKVTKVRPNYVQISDNRGTNAGWTLTVRQEGQFKAEKKTLNSELKNAVITLKAPNVQSNSNATKPEAAKEIVLNPSKVESPVMSAANEAGAGTWTNDWGTVEEVTEMNKKGEEVKANVTKEVTLDVPGSTSKDAVKYATKLTWILSDQPGNAEA</sequence>
<feature type="region of interest" description="Disordered" evidence="1">
    <location>
        <begin position="26"/>
        <end position="91"/>
    </location>
</feature>
<evidence type="ECO:0000256" key="1">
    <source>
        <dbReference type="SAM" id="MobiDB-lite"/>
    </source>
</evidence>
<proteinExistence type="predicted"/>
<feature type="compositionally biased region" description="Basic and acidic residues" evidence="1">
    <location>
        <begin position="50"/>
        <end position="63"/>
    </location>
</feature>
<reference evidence="4 5" key="1">
    <citation type="submission" date="2017-05" db="EMBL/GenBank/DDBJ databases">
        <title>Vagococcus spp. assemblies.</title>
        <authorList>
            <person name="Gulvik C.A."/>
        </authorList>
    </citation>
    <scope>NUCLEOTIDE SEQUENCE [LARGE SCALE GENOMIC DNA]</scope>
    <source>
        <strain evidence="4 5">CCUG 41755</strain>
    </source>
</reference>
<gene>
    <name evidence="4" type="ORF">CBF31_04440</name>
</gene>
<organism evidence="4 5">
    <name type="scientific">Vagococcus fessus</name>
    <dbReference type="NCBI Taxonomy" id="120370"/>
    <lineage>
        <taxon>Bacteria</taxon>
        <taxon>Bacillati</taxon>
        <taxon>Bacillota</taxon>
        <taxon>Bacilli</taxon>
        <taxon>Lactobacillales</taxon>
        <taxon>Enterococcaceae</taxon>
        <taxon>Vagococcus</taxon>
    </lineage>
</organism>
<accession>A0A430A790</accession>
<evidence type="ECO:0000256" key="2">
    <source>
        <dbReference type="SAM" id="SignalP"/>
    </source>
</evidence>
<keyword evidence="2" id="KW-0732">Signal</keyword>
<feature type="chain" id="PRO_5019277488" description="WxL domain-containing protein" evidence="2">
    <location>
        <begin position="24"/>
        <end position="274"/>
    </location>
</feature>
<evidence type="ECO:0000313" key="4">
    <source>
        <dbReference type="EMBL" id="RSU02980.1"/>
    </source>
</evidence>
<evidence type="ECO:0000313" key="5">
    <source>
        <dbReference type="Proteomes" id="UP000287101"/>
    </source>
</evidence>
<feature type="compositionally biased region" description="Basic and acidic residues" evidence="1">
    <location>
        <begin position="70"/>
        <end position="81"/>
    </location>
</feature>
<dbReference type="AlphaFoldDB" id="A0A430A790"/>
<evidence type="ECO:0000259" key="3">
    <source>
        <dbReference type="Pfam" id="PF13731"/>
    </source>
</evidence>
<dbReference type="OrthoDB" id="2339326at2"/>
<dbReference type="InterPro" id="IPR027994">
    <property type="entry name" value="WxL_dom"/>
</dbReference>
<dbReference type="EMBL" id="NGJY01000002">
    <property type="protein sequence ID" value="RSU02980.1"/>
    <property type="molecule type" value="Genomic_DNA"/>
</dbReference>
<dbReference type="RefSeq" id="WP_126831191.1">
    <property type="nucleotide sequence ID" value="NZ_CBCRYB010000004.1"/>
</dbReference>
<dbReference type="Proteomes" id="UP000287101">
    <property type="component" value="Unassembled WGS sequence"/>
</dbReference>
<dbReference type="Pfam" id="PF13731">
    <property type="entry name" value="WxL"/>
    <property type="match status" value="1"/>
</dbReference>